<evidence type="ECO:0000313" key="2">
    <source>
        <dbReference type="Proteomes" id="UP000482960"/>
    </source>
</evidence>
<reference evidence="1 2" key="2">
    <citation type="submission" date="2020-03" db="EMBL/GenBank/DDBJ databases">
        <authorList>
            <person name="Ichikawa N."/>
            <person name="Kimura A."/>
            <person name="Kitahashi Y."/>
            <person name="Uohara A."/>
        </authorList>
    </citation>
    <scope>NUCLEOTIDE SEQUENCE [LARGE SCALE GENOMIC DNA]</scope>
    <source>
        <strain evidence="1 2">NBRC 108638</strain>
    </source>
</reference>
<sequence>MQPRHCCRYASESGAVGNAAAGLAGLMRAYDLTLVDWCRCASVGPESVAKYLHATL</sequence>
<name>A0A6V8LH37_9ACTN</name>
<gene>
    <name evidence="1" type="ORF">Prum_092060</name>
</gene>
<keyword evidence="2" id="KW-1185">Reference proteome</keyword>
<organism evidence="1 2">
    <name type="scientific">Phytohabitans rumicis</name>
    <dbReference type="NCBI Taxonomy" id="1076125"/>
    <lineage>
        <taxon>Bacteria</taxon>
        <taxon>Bacillati</taxon>
        <taxon>Actinomycetota</taxon>
        <taxon>Actinomycetes</taxon>
        <taxon>Micromonosporales</taxon>
        <taxon>Micromonosporaceae</taxon>
    </lineage>
</organism>
<dbReference type="AlphaFoldDB" id="A0A6V8LH37"/>
<accession>A0A6V8LH37</accession>
<protein>
    <submittedName>
        <fullName evidence="1">Uncharacterized protein</fullName>
    </submittedName>
</protein>
<evidence type="ECO:0000313" key="1">
    <source>
        <dbReference type="EMBL" id="GFJ95564.1"/>
    </source>
</evidence>
<reference evidence="1 2" key="1">
    <citation type="submission" date="2020-03" db="EMBL/GenBank/DDBJ databases">
        <title>Whole genome shotgun sequence of Phytohabitans rumicis NBRC 108638.</title>
        <authorList>
            <person name="Komaki H."/>
            <person name="Tamura T."/>
        </authorList>
    </citation>
    <scope>NUCLEOTIDE SEQUENCE [LARGE SCALE GENOMIC DNA]</scope>
    <source>
        <strain evidence="1 2">NBRC 108638</strain>
    </source>
</reference>
<proteinExistence type="predicted"/>
<dbReference type="EMBL" id="BLPG01000001">
    <property type="protein sequence ID" value="GFJ95564.1"/>
    <property type="molecule type" value="Genomic_DNA"/>
</dbReference>
<dbReference type="Proteomes" id="UP000482960">
    <property type="component" value="Unassembled WGS sequence"/>
</dbReference>
<comment type="caution">
    <text evidence="1">The sequence shown here is derived from an EMBL/GenBank/DDBJ whole genome shotgun (WGS) entry which is preliminary data.</text>
</comment>